<protein>
    <submittedName>
        <fullName evidence="2">Uncharacterized protein</fullName>
    </submittedName>
</protein>
<gene>
    <name evidence="2" type="ORF">A0J61_07162</name>
</gene>
<dbReference type="InParanoid" id="A0A1C7N6K6"/>
<sequence length="258" mass="28972">MSTENSTIARLSSSIKSISHGFQRMTHNLENLSRVNDSLDAFNRSFGSFFLGMAINDTTIDWKKGPSDRDIELFKERKKQLASIEATKAVALLKESQVANTTAPHTVANSPAKSITPIRPSSTIPPQNRKRKPMDQRIIRTVKKRKPEPVPVETTSRPKHMAKINIKRTIDSLPLKFRESADPRANMEAVLKALRVHPSGLSFRDIAAVTNVPQHKVTDCVNALIHAKVVHRIEEESKASLFKLDPVKYPFHTVSQIR</sequence>
<dbReference type="GO" id="GO:0008608">
    <property type="term" value="P:attachment of spindle microtubules to kinetochore"/>
    <property type="evidence" value="ECO:0007669"/>
    <property type="project" value="InterPro"/>
</dbReference>
<dbReference type="GO" id="GO:0042729">
    <property type="term" value="C:DASH complex"/>
    <property type="evidence" value="ECO:0007669"/>
    <property type="project" value="InterPro"/>
</dbReference>
<feature type="compositionally biased region" description="Low complexity" evidence="1">
    <location>
        <begin position="114"/>
        <end position="126"/>
    </location>
</feature>
<dbReference type="AlphaFoldDB" id="A0A1C7N6K6"/>
<dbReference type="STRING" id="101091.A0A1C7N6K6"/>
<feature type="region of interest" description="Disordered" evidence="1">
    <location>
        <begin position="104"/>
        <end position="134"/>
    </location>
</feature>
<evidence type="ECO:0000256" key="1">
    <source>
        <dbReference type="SAM" id="MobiDB-lite"/>
    </source>
</evidence>
<dbReference type="EMBL" id="LUGH01000469">
    <property type="protein sequence ID" value="OBZ84785.1"/>
    <property type="molecule type" value="Genomic_DNA"/>
</dbReference>
<evidence type="ECO:0000313" key="3">
    <source>
        <dbReference type="Proteomes" id="UP000093000"/>
    </source>
</evidence>
<dbReference type="OrthoDB" id="5586015at2759"/>
<dbReference type="Proteomes" id="UP000093000">
    <property type="component" value="Unassembled WGS sequence"/>
</dbReference>
<accession>A0A1C7N6K6</accession>
<name>A0A1C7N6K6_9FUNG</name>
<feature type="compositionally biased region" description="Polar residues" evidence="1">
    <location>
        <begin position="104"/>
        <end position="113"/>
    </location>
</feature>
<organism evidence="2 3">
    <name type="scientific">Choanephora cucurbitarum</name>
    <dbReference type="NCBI Taxonomy" id="101091"/>
    <lineage>
        <taxon>Eukaryota</taxon>
        <taxon>Fungi</taxon>
        <taxon>Fungi incertae sedis</taxon>
        <taxon>Mucoromycota</taxon>
        <taxon>Mucoromycotina</taxon>
        <taxon>Mucoromycetes</taxon>
        <taxon>Mucorales</taxon>
        <taxon>Mucorineae</taxon>
        <taxon>Choanephoraceae</taxon>
        <taxon>Choanephoroideae</taxon>
        <taxon>Choanephora</taxon>
    </lineage>
</organism>
<reference evidence="2 3" key="1">
    <citation type="submission" date="2016-03" db="EMBL/GenBank/DDBJ databases">
        <title>Choanephora cucurbitarum.</title>
        <authorList>
            <person name="Min B."/>
            <person name="Park H."/>
            <person name="Park J.-H."/>
            <person name="Shin H.-D."/>
            <person name="Choi I.-G."/>
        </authorList>
    </citation>
    <scope>NUCLEOTIDE SEQUENCE [LARGE SCALE GENOMIC DNA]</scope>
    <source>
        <strain evidence="2 3">KUS-F28377</strain>
    </source>
</reference>
<keyword evidence="3" id="KW-1185">Reference proteome</keyword>
<dbReference type="GO" id="GO:0072686">
    <property type="term" value="C:mitotic spindle"/>
    <property type="evidence" value="ECO:0007669"/>
    <property type="project" value="InterPro"/>
</dbReference>
<proteinExistence type="predicted"/>
<dbReference type="InterPro" id="IPR013962">
    <property type="entry name" value="DASH_Dam1"/>
</dbReference>
<comment type="caution">
    <text evidence="2">The sequence shown here is derived from an EMBL/GenBank/DDBJ whole genome shotgun (WGS) entry which is preliminary data.</text>
</comment>
<dbReference type="Pfam" id="PF08653">
    <property type="entry name" value="DASH_Dam1"/>
    <property type="match status" value="1"/>
</dbReference>
<evidence type="ECO:0000313" key="2">
    <source>
        <dbReference type="EMBL" id="OBZ84785.1"/>
    </source>
</evidence>